<dbReference type="EMBL" id="DRKP01000120">
    <property type="protein sequence ID" value="HEB96798.1"/>
    <property type="molecule type" value="Genomic_DNA"/>
</dbReference>
<dbReference type="InterPro" id="IPR010559">
    <property type="entry name" value="Sig_transdc_His_kin_internal"/>
</dbReference>
<evidence type="ECO:0000259" key="2">
    <source>
        <dbReference type="Pfam" id="PF06580"/>
    </source>
</evidence>
<keyword evidence="1" id="KW-0812">Transmembrane</keyword>
<dbReference type="PANTHER" id="PTHR34220">
    <property type="entry name" value="SENSOR HISTIDINE KINASE YPDA"/>
    <property type="match status" value="1"/>
</dbReference>
<feature type="domain" description="Signal transduction histidine kinase internal region" evidence="2">
    <location>
        <begin position="159"/>
        <end position="237"/>
    </location>
</feature>
<feature type="transmembrane region" description="Helical" evidence="1">
    <location>
        <begin position="21"/>
        <end position="41"/>
    </location>
</feature>
<dbReference type="Proteomes" id="UP000886251">
    <property type="component" value="Unassembled WGS sequence"/>
</dbReference>
<keyword evidence="1" id="KW-0472">Membrane</keyword>
<dbReference type="SUPFAM" id="SSF55874">
    <property type="entry name" value="ATPase domain of HSP90 chaperone/DNA topoisomerase II/histidine kinase"/>
    <property type="match status" value="1"/>
</dbReference>
<reference evidence="3" key="1">
    <citation type="journal article" date="2020" name="mSystems">
        <title>Genome- and Community-Level Interaction Insights into Carbon Utilization and Element Cycling Functions of Hydrothermarchaeota in Hydrothermal Sediment.</title>
        <authorList>
            <person name="Zhou Z."/>
            <person name="Liu Y."/>
            <person name="Xu W."/>
            <person name="Pan J."/>
            <person name="Luo Z.H."/>
            <person name="Li M."/>
        </authorList>
    </citation>
    <scope>NUCLEOTIDE SEQUENCE [LARGE SCALE GENOMIC DNA]</scope>
    <source>
        <strain evidence="3">HyVt-443</strain>
    </source>
</reference>
<comment type="caution">
    <text evidence="3">The sequence shown here is derived from an EMBL/GenBank/DDBJ whole genome shotgun (WGS) entry which is preliminary data.</text>
</comment>
<organism evidence="3">
    <name type="scientific">Sedimenticola thiotaurini</name>
    <dbReference type="NCBI Taxonomy" id="1543721"/>
    <lineage>
        <taxon>Bacteria</taxon>
        <taxon>Pseudomonadati</taxon>
        <taxon>Pseudomonadota</taxon>
        <taxon>Gammaproteobacteria</taxon>
        <taxon>Chromatiales</taxon>
        <taxon>Sedimenticolaceae</taxon>
        <taxon>Sedimenticola</taxon>
    </lineage>
</organism>
<sequence>MPAQGRATTAQERDRAFLPSFCSIRTVFGVVVSAELLAVMLSLGNLGSLHRIVDQLSLHSLFIQWVALAGIGALCLLRPWLRGRSHGVAGLLAWLVLLLVTLLVSLGARMVLEQPLLDRGGILFLVQNLGIAAVASALILRYLYVQYQWRRQVEAESEARFQALQSRIRPHFLFNSMNTIANLTRSDPRLAEEVVYDLSDLFRASLADVGRRSTLGDELELARGYLRIEQLRLGERLRVEWDLEGLPEQALLPALVLQPLLENAVYHGIEPAQRGGVIHISGRYRRRRVNLSIRNSMPEEAERSRHHRSGNRMALDNTRQRLQGFFAGEASLTVGEVDGQHQVRLTFPYPWNEG</sequence>
<feature type="transmembrane region" description="Helical" evidence="1">
    <location>
        <begin position="120"/>
        <end position="144"/>
    </location>
</feature>
<feature type="transmembrane region" description="Helical" evidence="1">
    <location>
        <begin position="88"/>
        <end position="108"/>
    </location>
</feature>
<feature type="transmembrane region" description="Helical" evidence="1">
    <location>
        <begin position="61"/>
        <end position="81"/>
    </location>
</feature>
<dbReference type="Gene3D" id="3.30.565.10">
    <property type="entry name" value="Histidine kinase-like ATPase, C-terminal domain"/>
    <property type="match status" value="1"/>
</dbReference>
<dbReference type="GO" id="GO:0000155">
    <property type="term" value="F:phosphorelay sensor kinase activity"/>
    <property type="evidence" value="ECO:0007669"/>
    <property type="project" value="InterPro"/>
</dbReference>
<keyword evidence="3" id="KW-0418">Kinase</keyword>
<name>A0A831W5Z4_9GAMM</name>
<keyword evidence="3" id="KW-0808">Transferase</keyword>
<evidence type="ECO:0000256" key="1">
    <source>
        <dbReference type="SAM" id="Phobius"/>
    </source>
</evidence>
<dbReference type="AlphaFoldDB" id="A0A831W5Z4"/>
<dbReference type="PANTHER" id="PTHR34220:SF7">
    <property type="entry name" value="SENSOR HISTIDINE KINASE YPDA"/>
    <property type="match status" value="1"/>
</dbReference>
<evidence type="ECO:0000313" key="3">
    <source>
        <dbReference type="EMBL" id="HEB96798.1"/>
    </source>
</evidence>
<dbReference type="InterPro" id="IPR036890">
    <property type="entry name" value="HATPase_C_sf"/>
</dbReference>
<protein>
    <submittedName>
        <fullName evidence="3">Sensor histidine kinase</fullName>
    </submittedName>
</protein>
<keyword evidence="1" id="KW-1133">Transmembrane helix</keyword>
<gene>
    <name evidence="3" type="ORF">ENI96_10265</name>
</gene>
<accession>A0A831W5Z4</accession>
<proteinExistence type="predicted"/>
<dbReference type="Pfam" id="PF06580">
    <property type="entry name" value="His_kinase"/>
    <property type="match status" value="1"/>
</dbReference>
<dbReference type="GO" id="GO:0016020">
    <property type="term" value="C:membrane"/>
    <property type="evidence" value="ECO:0007669"/>
    <property type="project" value="InterPro"/>
</dbReference>
<dbReference type="InterPro" id="IPR050640">
    <property type="entry name" value="Bact_2-comp_sensor_kinase"/>
</dbReference>